<dbReference type="AlphaFoldDB" id="A0A1B0BPF7"/>
<feature type="compositionally biased region" description="Polar residues" evidence="1">
    <location>
        <begin position="70"/>
        <end position="85"/>
    </location>
</feature>
<dbReference type="EMBL" id="JXJN01017901">
    <property type="status" value="NOT_ANNOTATED_CDS"/>
    <property type="molecule type" value="Genomic_DNA"/>
</dbReference>
<keyword evidence="3" id="KW-1185">Reference proteome</keyword>
<dbReference type="VEuPathDB" id="VectorBase:GPPI036382"/>
<evidence type="ECO:0000313" key="2">
    <source>
        <dbReference type="EnsemblMetazoa" id="GPPI036382-PA"/>
    </source>
</evidence>
<proteinExistence type="predicted"/>
<dbReference type="Proteomes" id="UP000092460">
    <property type="component" value="Unassembled WGS sequence"/>
</dbReference>
<evidence type="ECO:0000313" key="3">
    <source>
        <dbReference type="Proteomes" id="UP000092460"/>
    </source>
</evidence>
<protein>
    <submittedName>
        <fullName evidence="2">Uncharacterized protein</fullName>
    </submittedName>
</protein>
<sequence length="85" mass="9251">MFLVIITTTTTATETTTATAAQLKIQRITILIFMMVGFDRIRQTASSTVHTIAASSRNSNSQNSTDQRSITVQTAEDAGQKSNKQ</sequence>
<feature type="region of interest" description="Disordered" evidence="1">
    <location>
        <begin position="50"/>
        <end position="85"/>
    </location>
</feature>
<reference evidence="2" key="2">
    <citation type="submission" date="2020-05" db="UniProtKB">
        <authorList>
            <consortium name="EnsemblMetazoa"/>
        </authorList>
    </citation>
    <scope>IDENTIFICATION</scope>
    <source>
        <strain evidence="2">IAEA</strain>
    </source>
</reference>
<organism evidence="2 3">
    <name type="scientific">Glossina palpalis gambiensis</name>
    <dbReference type="NCBI Taxonomy" id="67801"/>
    <lineage>
        <taxon>Eukaryota</taxon>
        <taxon>Metazoa</taxon>
        <taxon>Ecdysozoa</taxon>
        <taxon>Arthropoda</taxon>
        <taxon>Hexapoda</taxon>
        <taxon>Insecta</taxon>
        <taxon>Pterygota</taxon>
        <taxon>Neoptera</taxon>
        <taxon>Endopterygota</taxon>
        <taxon>Diptera</taxon>
        <taxon>Brachycera</taxon>
        <taxon>Muscomorpha</taxon>
        <taxon>Hippoboscoidea</taxon>
        <taxon>Glossinidae</taxon>
        <taxon>Glossina</taxon>
    </lineage>
</organism>
<reference evidence="3" key="1">
    <citation type="submission" date="2015-01" db="EMBL/GenBank/DDBJ databases">
        <authorList>
            <person name="Aksoy S."/>
            <person name="Warren W."/>
            <person name="Wilson R.K."/>
        </authorList>
    </citation>
    <scope>NUCLEOTIDE SEQUENCE [LARGE SCALE GENOMIC DNA]</scope>
    <source>
        <strain evidence="3">IAEA</strain>
    </source>
</reference>
<feature type="compositionally biased region" description="Low complexity" evidence="1">
    <location>
        <begin position="55"/>
        <end position="69"/>
    </location>
</feature>
<accession>A0A1B0BPF7</accession>
<evidence type="ECO:0000256" key="1">
    <source>
        <dbReference type="SAM" id="MobiDB-lite"/>
    </source>
</evidence>
<name>A0A1B0BPF7_9MUSC</name>
<dbReference type="EnsemblMetazoa" id="GPPI036382-RA">
    <property type="protein sequence ID" value="GPPI036382-PA"/>
    <property type="gene ID" value="GPPI036382"/>
</dbReference>